<evidence type="ECO:0000256" key="2">
    <source>
        <dbReference type="ARBA" id="ARBA00022527"/>
    </source>
</evidence>
<dbReference type="InterPro" id="IPR011009">
    <property type="entry name" value="Kinase-like_dom_sf"/>
</dbReference>
<dbReference type="Gene3D" id="1.10.510.10">
    <property type="entry name" value="Transferase(Phosphotransferase) domain 1"/>
    <property type="match status" value="1"/>
</dbReference>
<dbReference type="STRING" id="106549.A0A540LK83"/>
<dbReference type="EMBL" id="VIEB01000558">
    <property type="protein sequence ID" value="TQD86729.1"/>
    <property type="molecule type" value="Genomic_DNA"/>
</dbReference>
<dbReference type="GO" id="GO:0005524">
    <property type="term" value="F:ATP binding"/>
    <property type="evidence" value="ECO:0007669"/>
    <property type="project" value="UniProtKB-KW"/>
</dbReference>
<evidence type="ECO:0000256" key="7">
    <source>
        <dbReference type="ARBA" id="ARBA00047899"/>
    </source>
</evidence>
<evidence type="ECO:0000259" key="9">
    <source>
        <dbReference type="PROSITE" id="PS50011"/>
    </source>
</evidence>
<keyword evidence="2" id="KW-0723">Serine/threonine-protein kinase</keyword>
<name>A0A540LK83_MALBA</name>
<evidence type="ECO:0000313" key="10">
    <source>
        <dbReference type="EMBL" id="TQD86729.1"/>
    </source>
</evidence>
<dbReference type="GO" id="GO:0004674">
    <property type="term" value="F:protein serine/threonine kinase activity"/>
    <property type="evidence" value="ECO:0007669"/>
    <property type="project" value="UniProtKB-KW"/>
</dbReference>
<proteinExistence type="predicted"/>
<evidence type="ECO:0000256" key="3">
    <source>
        <dbReference type="ARBA" id="ARBA00022679"/>
    </source>
</evidence>
<feature type="domain" description="Protein kinase" evidence="9">
    <location>
        <begin position="1"/>
        <end position="261"/>
    </location>
</feature>
<evidence type="ECO:0000256" key="6">
    <source>
        <dbReference type="ARBA" id="ARBA00022840"/>
    </source>
</evidence>
<accession>A0A540LK83</accession>
<sequence>MKAQLPSHTVAVKKLDSAHFKGKIDKLKEEIGIIESLQHNNILKLLHAYIGKDLQFLVYEYMENKSLEDILFGSSTSGTIKLDWNTRVKICLGIAQGLQYLHERVQIVHTNIKSANILLNEKLEAKISDFGFANLYSEEDKVMAIARETKKGYTAPEYLQMDDLDSKLDVFSFGVVVLEIVSGERNVRNQSKKETEVLLDRAYKANRNGNLKSLVDKNLSTYDEREALIILKLALECTTMGASVRPEMSGVVSVLLGEKSIDEVCSPAKPTGDINVVGSLEELAGISDMAAKPSGDINVVGSLEESVGITDMAESLSPLWGS</sequence>
<dbReference type="PANTHER" id="PTHR47973">
    <property type="entry name" value="CYSTEINE-RICH RECEPTOR-LIKE PROTEIN KINASE 3"/>
    <property type="match status" value="1"/>
</dbReference>
<organism evidence="10 11">
    <name type="scientific">Malus baccata</name>
    <name type="common">Siberian crab apple</name>
    <name type="synonym">Pyrus baccata</name>
    <dbReference type="NCBI Taxonomy" id="106549"/>
    <lineage>
        <taxon>Eukaryota</taxon>
        <taxon>Viridiplantae</taxon>
        <taxon>Streptophyta</taxon>
        <taxon>Embryophyta</taxon>
        <taxon>Tracheophyta</taxon>
        <taxon>Spermatophyta</taxon>
        <taxon>Magnoliopsida</taxon>
        <taxon>eudicotyledons</taxon>
        <taxon>Gunneridae</taxon>
        <taxon>Pentapetalae</taxon>
        <taxon>rosids</taxon>
        <taxon>fabids</taxon>
        <taxon>Rosales</taxon>
        <taxon>Rosaceae</taxon>
        <taxon>Amygdaloideae</taxon>
        <taxon>Maleae</taxon>
        <taxon>Malus</taxon>
    </lineage>
</organism>
<gene>
    <name evidence="10" type="ORF">C1H46_027752</name>
</gene>
<dbReference type="Pfam" id="PF00069">
    <property type="entry name" value="Pkinase"/>
    <property type="match status" value="1"/>
</dbReference>
<comment type="caution">
    <text evidence="10">The sequence shown here is derived from an EMBL/GenBank/DDBJ whole genome shotgun (WGS) entry which is preliminary data.</text>
</comment>
<dbReference type="InterPro" id="IPR052059">
    <property type="entry name" value="CR_Ser/Thr_kinase"/>
</dbReference>
<comment type="catalytic activity">
    <reaction evidence="7">
        <text>L-threonyl-[protein] + ATP = O-phospho-L-threonyl-[protein] + ADP + H(+)</text>
        <dbReference type="Rhea" id="RHEA:46608"/>
        <dbReference type="Rhea" id="RHEA-COMP:11060"/>
        <dbReference type="Rhea" id="RHEA-COMP:11605"/>
        <dbReference type="ChEBI" id="CHEBI:15378"/>
        <dbReference type="ChEBI" id="CHEBI:30013"/>
        <dbReference type="ChEBI" id="CHEBI:30616"/>
        <dbReference type="ChEBI" id="CHEBI:61977"/>
        <dbReference type="ChEBI" id="CHEBI:456216"/>
        <dbReference type="EC" id="2.7.11.1"/>
    </reaction>
</comment>
<keyword evidence="4" id="KW-0547">Nucleotide-binding</keyword>
<dbReference type="FunFam" id="1.10.510.10:FF:001023">
    <property type="entry name" value="Os07g0541700 protein"/>
    <property type="match status" value="1"/>
</dbReference>
<keyword evidence="3" id="KW-0808">Transferase</keyword>
<dbReference type="PROSITE" id="PS50011">
    <property type="entry name" value="PROTEIN_KINASE_DOM"/>
    <property type="match status" value="1"/>
</dbReference>
<comment type="catalytic activity">
    <reaction evidence="8">
        <text>L-seryl-[protein] + ATP = O-phospho-L-seryl-[protein] + ADP + H(+)</text>
        <dbReference type="Rhea" id="RHEA:17989"/>
        <dbReference type="Rhea" id="RHEA-COMP:9863"/>
        <dbReference type="Rhea" id="RHEA-COMP:11604"/>
        <dbReference type="ChEBI" id="CHEBI:15378"/>
        <dbReference type="ChEBI" id="CHEBI:29999"/>
        <dbReference type="ChEBI" id="CHEBI:30616"/>
        <dbReference type="ChEBI" id="CHEBI:83421"/>
        <dbReference type="ChEBI" id="CHEBI:456216"/>
        <dbReference type="EC" id="2.7.11.1"/>
    </reaction>
</comment>
<dbReference type="AlphaFoldDB" id="A0A540LK83"/>
<evidence type="ECO:0000256" key="8">
    <source>
        <dbReference type="ARBA" id="ARBA00048679"/>
    </source>
</evidence>
<dbReference type="InterPro" id="IPR000719">
    <property type="entry name" value="Prot_kinase_dom"/>
</dbReference>
<evidence type="ECO:0000256" key="1">
    <source>
        <dbReference type="ARBA" id="ARBA00012513"/>
    </source>
</evidence>
<evidence type="ECO:0000256" key="5">
    <source>
        <dbReference type="ARBA" id="ARBA00022777"/>
    </source>
</evidence>
<dbReference type="SUPFAM" id="SSF56112">
    <property type="entry name" value="Protein kinase-like (PK-like)"/>
    <property type="match status" value="1"/>
</dbReference>
<keyword evidence="6" id="KW-0067">ATP-binding</keyword>
<dbReference type="Proteomes" id="UP000315295">
    <property type="component" value="Unassembled WGS sequence"/>
</dbReference>
<protein>
    <recommendedName>
        <fullName evidence="1">non-specific serine/threonine protein kinase</fullName>
        <ecNumber evidence="1">2.7.11.1</ecNumber>
    </recommendedName>
</protein>
<dbReference type="Gene3D" id="3.30.200.20">
    <property type="entry name" value="Phosphorylase Kinase, domain 1"/>
    <property type="match status" value="1"/>
</dbReference>
<evidence type="ECO:0000256" key="4">
    <source>
        <dbReference type="ARBA" id="ARBA00022741"/>
    </source>
</evidence>
<dbReference type="EC" id="2.7.11.1" evidence="1"/>
<keyword evidence="11" id="KW-1185">Reference proteome</keyword>
<reference evidence="10 11" key="1">
    <citation type="journal article" date="2019" name="G3 (Bethesda)">
        <title>Sequencing of a Wild Apple (Malus baccata) Genome Unravels the Differences Between Cultivated and Wild Apple Species Regarding Disease Resistance and Cold Tolerance.</title>
        <authorList>
            <person name="Chen X."/>
        </authorList>
    </citation>
    <scope>NUCLEOTIDE SEQUENCE [LARGE SCALE GENOMIC DNA]</scope>
    <source>
        <strain evidence="11">cv. Shandingzi</strain>
        <tissue evidence="10">Leaves</tissue>
    </source>
</reference>
<evidence type="ECO:0000313" key="11">
    <source>
        <dbReference type="Proteomes" id="UP000315295"/>
    </source>
</evidence>
<keyword evidence="5" id="KW-0418">Kinase</keyword>